<gene>
    <name evidence="1" type="ORF">JG687_00014769</name>
</gene>
<dbReference type="Proteomes" id="UP000688947">
    <property type="component" value="Unassembled WGS sequence"/>
</dbReference>
<evidence type="ECO:0000313" key="1">
    <source>
        <dbReference type="EMBL" id="KAG6949586.1"/>
    </source>
</evidence>
<dbReference type="EMBL" id="JAENGZ010001231">
    <property type="protein sequence ID" value="KAG6949586.1"/>
    <property type="molecule type" value="Genomic_DNA"/>
</dbReference>
<sequence length="57" mass="6874">MHFRRFIQELEQQPTTNSVNMTQLWSIQRASSTCTPEAYHRHFRSLQYFTTVPRTTL</sequence>
<organism evidence="1 2">
    <name type="scientific">Phytophthora cactorum</name>
    <dbReference type="NCBI Taxonomy" id="29920"/>
    <lineage>
        <taxon>Eukaryota</taxon>
        <taxon>Sar</taxon>
        <taxon>Stramenopiles</taxon>
        <taxon>Oomycota</taxon>
        <taxon>Peronosporomycetes</taxon>
        <taxon>Peronosporales</taxon>
        <taxon>Peronosporaceae</taxon>
        <taxon>Phytophthora</taxon>
    </lineage>
</organism>
<evidence type="ECO:0000313" key="2">
    <source>
        <dbReference type="Proteomes" id="UP000688947"/>
    </source>
</evidence>
<name>A0A8T1TYI7_9STRA</name>
<reference evidence="1" key="1">
    <citation type="submission" date="2021-01" db="EMBL/GenBank/DDBJ databases">
        <title>Phytophthora aleatoria, a newly-described species from Pinus radiata is distinct from Phytophthora cactorum isolates based on comparative genomics.</title>
        <authorList>
            <person name="Mcdougal R."/>
            <person name="Panda P."/>
            <person name="Williams N."/>
            <person name="Studholme D.J."/>
        </authorList>
    </citation>
    <scope>NUCLEOTIDE SEQUENCE</scope>
    <source>
        <strain evidence="1">NZFS 3830</strain>
    </source>
</reference>
<accession>A0A8T1TYI7</accession>
<proteinExistence type="predicted"/>
<comment type="caution">
    <text evidence="1">The sequence shown here is derived from an EMBL/GenBank/DDBJ whole genome shotgun (WGS) entry which is preliminary data.</text>
</comment>
<dbReference type="AlphaFoldDB" id="A0A8T1TYI7"/>
<protein>
    <submittedName>
        <fullName evidence="1">Uncharacterized protein</fullName>
    </submittedName>
</protein>